<keyword evidence="7" id="KW-0238">DNA-binding</keyword>
<evidence type="ECO:0000256" key="10">
    <source>
        <dbReference type="PROSITE-ProRule" id="PRU00042"/>
    </source>
</evidence>
<evidence type="ECO:0000256" key="5">
    <source>
        <dbReference type="ARBA" id="ARBA00022833"/>
    </source>
</evidence>
<keyword evidence="6" id="KW-0805">Transcription regulation</keyword>
<sequence length="70" mass="7882">NSSSTSSCTQCGTKFHSIEALARHLHLSHNDTCDENMRPCPECGEGYPSEDDLKEHMLHHHKEESVNCDD</sequence>
<feature type="domain" description="C2H2-type" evidence="11">
    <location>
        <begin position="6"/>
        <end position="34"/>
    </location>
</feature>
<evidence type="ECO:0000256" key="1">
    <source>
        <dbReference type="ARBA" id="ARBA00004123"/>
    </source>
</evidence>
<name>A0A8S4QY37_9NEOP</name>
<keyword evidence="13" id="KW-1185">Reference proteome</keyword>
<reference evidence="12" key="1">
    <citation type="submission" date="2022-03" db="EMBL/GenBank/DDBJ databases">
        <authorList>
            <person name="Lindestad O."/>
        </authorList>
    </citation>
    <scope>NUCLEOTIDE SEQUENCE</scope>
</reference>
<dbReference type="GO" id="GO:0008270">
    <property type="term" value="F:zinc ion binding"/>
    <property type="evidence" value="ECO:0007669"/>
    <property type="project" value="UniProtKB-KW"/>
</dbReference>
<accession>A0A8S4QY37</accession>
<dbReference type="Pfam" id="PF13912">
    <property type="entry name" value="zf-C2H2_6"/>
    <property type="match status" value="1"/>
</dbReference>
<evidence type="ECO:0000313" key="12">
    <source>
        <dbReference type="EMBL" id="CAH2227147.1"/>
    </source>
</evidence>
<dbReference type="InterPro" id="IPR036236">
    <property type="entry name" value="Znf_C2H2_sf"/>
</dbReference>
<evidence type="ECO:0000256" key="7">
    <source>
        <dbReference type="ARBA" id="ARBA00023125"/>
    </source>
</evidence>
<evidence type="ECO:0000259" key="11">
    <source>
        <dbReference type="PROSITE" id="PS50157"/>
    </source>
</evidence>
<evidence type="ECO:0000256" key="6">
    <source>
        <dbReference type="ARBA" id="ARBA00023015"/>
    </source>
</evidence>
<organism evidence="12 13">
    <name type="scientific">Pararge aegeria aegeria</name>
    <dbReference type="NCBI Taxonomy" id="348720"/>
    <lineage>
        <taxon>Eukaryota</taxon>
        <taxon>Metazoa</taxon>
        <taxon>Ecdysozoa</taxon>
        <taxon>Arthropoda</taxon>
        <taxon>Hexapoda</taxon>
        <taxon>Insecta</taxon>
        <taxon>Pterygota</taxon>
        <taxon>Neoptera</taxon>
        <taxon>Endopterygota</taxon>
        <taxon>Lepidoptera</taxon>
        <taxon>Glossata</taxon>
        <taxon>Ditrysia</taxon>
        <taxon>Papilionoidea</taxon>
        <taxon>Nymphalidae</taxon>
        <taxon>Satyrinae</taxon>
        <taxon>Satyrini</taxon>
        <taxon>Parargina</taxon>
        <taxon>Pararge</taxon>
    </lineage>
</organism>
<dbReference type="PROSITE" id="PS00028">
    <property type="entry name" value="ZINC_FINGER_C2H2_1"/>
    <property type="match status" value="2"/>
</dbReference>
<evidence type="ECO:0000256" key="2">
    <source>
        <dbReference type="ARBA" id="ARBA00022723"/>
    </source>
</evidence>
<protein>
    <submittedName>
        <fullName evidence="12">Jg23244 protein</fullName>
    </submittedName>
</protein>
<dbReference type="PROSITE" id="PS50157">
    <property type="entry name" value="ZINC_FINGER_C2H2_2"/>
    <property type="match status" value="2"/>
</dbReference>
<keyword evidence="4 10" id="KW-0863">Zinc-finger</keyword>
<comment type="caution">
    <text evidence="12">The sequence shown here is derived from an EMBL/GenBank/DDBJ whole genome shotgun (WGS) entry which is preliminary data.</text>
</comment>
<keyword evidence="3" id="KW-0677">Repeat</keyword>
<dbReference type="Proteomes" id="UP000838756">
    <property type="component" value="Unassembled WGS sequence"/>
</dbReference>
<dbReference type="Gene3D" id="3.30.160.60">
    <property type="entry name" value="Classic Zinc Finger"/>
    <property type="match status" value="1"/>
</dbReference>
<dbReference type="InterPro" id="IPR041697">
    <property type="entry name" value="Znf-C2H2_11"/>
</dbReference>
<comment type="subcellular location">
    <subcellularLocation>
        <location evidence="1">Nucleus</location>
    </subcellularLocation>
</comment>
<dbReference type="InterPro" id="IPR013087">
    <property type="entry name" value="Znf_C2H2_type"/>
</dbReference>
<keyword evidence="5" id="KW-0862">Zinc</keyword>
<dbReference type="EMBL" id="CAKXAJ010022549">
    <property type="protein sequence ID" value="CAH2227147.1"/>
    <property type="molecule type" value="Genomic_DNA"/>
</dbReference>
<feature type="non-terminal residue" evidence="12">
    <location>
        <position position="70"/>
    </location>
</feature>
<evidence type="ECO:0000256" key="8">
    <source>
        <dbReference type="ARBA" id="ARBA00023163"/>
    </source>
</evidence>
<dbReference type="GO" id="GO:0003677">
    <property type="term" value="F:DNA binding"/>
    <property type="evidence" value="ECO:0007669"/>
    <property type="project" value="UniProtKB-KW"/>
</dbReference>
<dbReference type="Pfam" id="PF16622">
    <property type="entry name" value="zf-C2H2_11"/>
    <property type="match status" value="1"/>
</dbReference>
<dbReference type="AlphaFoldDB" id="A0A8S4QY37"/>
<keyword evidence="2" id="KW-0479">Metal-binding</keyword>
<dbReference type="GO" id="GO:0005634">
    <property type="term" value="C:nucleus"/>
    <property type="evidence" value="ECO:0007669"/>
    <property type="project" value="UniProtKB-SubCell"/>
</dbReference>
<gene>
    <name evidence="12" type="primary">jg23244</name>
    <name evidence="12" type="ORF">PAEG_LOCUS7676</name>
</gene>
<dbReference type="SMART" id="SM00355">
    <property type="entry name" value="ZnF_C2H2"/>
    <property type="match status" value="2"/>
</dbReference>
<dbReference type="SUPFAM" id="SSF57667">
    <property type="entry name" value="beta-beta-alpha zinc fingers"/>
    <property type="match status" value="1"/>
</dbReference>
<feature type="domain" description="C2H2-type" evidence="11">
    <location>
        <begin position="38"/>
        <end position="65"/>
    </location>
</feature>
<feature type="non-terminal residue" evidence="12">
    <location>
        <position position="1"/>
    </location>
</feature>
<evidence type="ECO:0000256" key="3">
    <source>
        <dbReference type="ARBA" id="ARBA00022737"/>
    </source>
</evidence>
<proteinExistence type="predicted"/>
<evidence type="ECO:0000256" key="4">
    <source>
        <dbReference type="ARBA" id="ARBA00022771"/>
    </source>
</evidence>
<evidence type="ECO:0000313" key="13">
    <source>
        <dbReference type="Proteomes" id="UP000838756"/>
    </source>
</evidence>
<keyword evidence="8" id="KW-0804">Transcription</keyword>
<evidence type="ECO:0000256" key="9">
    <source>
        <dbReference type="ARBA" id="ARBA00023242"/>
    </source>
</evidence>
<keyword evidence="9" id="KW-0539">Nucleus</keyword>